<comment type="pathway">
    <text evidence="1">Protein modification; protein ubiquitination.</text>
</comment>
<organism evidence="4 5">
    <name type="scientific">Lithocarpus litseifolius</name>
    <dbReference type="NCBI Taxonomy" id="425828"/>
    <lineage>
        <taxon>Eukaryota</taxon>
        <taxon>Viridiplantae</taxon>
        <taxon>Streptophyta</taxon>
        <taxon>Embryophyta</taxon>
        <taxon>Tracheophyta</taxon>
        <taxon>Spermatophyta</taxon>
        <taxon>Magnoliopsida</taxon>
        <taxon>eudicotyledons</taxon>
        <taxon>Gunneridae</taxon>
        <taxon>Pentapetalae</taxon>
        <taxon>rosids</taxon>
        <taxon>fabids</taxon>
        <taxon>Fagales</taxon>
        <taxon>Fagaceae</taxon>
        <taxon>Lithocarpus</taxon>
    </lineage>
</organism>
<evidence type="ECO:0000313" key="4">
    <source>
        <dbReference type="EMBL" id="KAL0013881.1"/>
    </source>
</evidence>
<proteinExistence type="predicted"/>
<dbReference type="EMBL" id="JAZDWU010000001">
    <property type="protein sequence ID" value="KAL0013881.1"/>
    <property type="molecule type" value="Genomic_DNA"/>
</dbReference>
<feature type="domain" description="SKP1 component POZ" evidence="3">
    <location>
        <begin position="23"/>
        <end position="74"/>
    </location>
</feature>
<feature type="compositionally biased region" description="Low complexity" evidence="2">
    <location>
        <begin position="1"/>
        <end position="15"/>
    </location>
</feature>
<evidence type="ECO:0000259" key="3">
    <source>
        <dbReference type="Pfam" id="PF03931"/>
    </source>
</evidence>
<reference evidence="4 5" key="1">
    <citation type="submission" date="2024-01" db="EMBL/GenBank/DDBJ databases">
        <title>A telomere-to-telomere, gap-free genome of sweet tea (Lithocarpus litseifolius).</title>
        <authorList>
            <person name="Zhou J."/>
        </authorList>
    </citation>
    <scope>NUCLEOTIDE SEQUENCE [LARGE SCALE GENOMIC DNA]</scope>
    <source>
        <strain evidence="4">Zhou-2022a</strain>
        <tissue evidence="4">Leaf</tissue>
    </source>
</reference>
<dbReference type="GO" id="GO:0006511">
    <property type="term" value="P:ubiquitin-dependent protein catabolic process"/>
    <property type="evidence" value="ECO:0007669"/>
    <property type="project" value="InterPro"/>
</dbReference>
<protein>
    <recommendedName>
        <fullName evidence="3">SKP1 component POZ domain-containing protein</fullName>
    </recommendedName>
</protein>
<dbReference type="Gene3D" id="3.30.710.10">
    <property type="entry name" value="Potassium Channel Kv1.1, Chain A"/>
    <property type="match status" value="1"/>
</dbReference>
<evidence type="ECO:0000256" key="1">
    <source>
        <dbReference type="ARBA" id="ARBA00004906"/>
    </source>
</evidence>
<evidence type="ECO:0000313" key="5">
    <source>
        <dbReference type="Proteomes" id="UP001459277"/>
    </source>
</evidence>
<keyword evidence="5" id="KW-1185">Reference proteome</keyword>
<comment type="caution">
    <text evidence="4">The sequence shown here is derived from an EMBL/GenBank/DDBJ whole genome shotgun (WGS) entry which is preliminary data.</text>
</comment>
<feature type="region of interest" description="Disordered" evidence="2">
    <location>
        <begin position="1"/>
        <end position="20"/>
    </location>
</feature>
<dbReference type="SUPFAM" id="SSF54695">
    <property type="entry name" value="POZ domain"/>
    <property type="match status" value="1"/>
</dbReference>
<dbReference type="Pfam" id="PF03931">
    <property type="entry name" value="Skp1_POZ"/>
    <property type="match status" value="1"/>
</dbReference>
<name>A0AAW2DYP1_9ROSI</name>
<dbReference type="InterPro" id="IPR011333">
    <property type="entry name" value="SKP1/BTB/POZ_sf"/>
</dbReference>
<accession>A0AAW2DYP1</accession>
<dbReference type="InterPro" id="IPR016073">
    <property type="entry name" value="Skp1_comp_POZ"/>
</dbReference>
<evidence type="ECO:0000256" key="2">
    <source>
        <dbReference type="SAM" id="MobiDB-lite"/>
    </source>
</evidence>
<sequence length="76" mass="8133">MANSENQNPNPNPSEATLGATAKTITLKTADGEIFEVEEAVAMEFATVKSFFKNGAVLATTQMQLPNVSDSALSRW</sequence>
<dbReference type="Proteomes" id="UP001459277">
    <property type="component" value="Unassembled WGS sequence"/>
</dbReference>
<gene>
    <name evidence="4" type="ORF">SO802_000950</name>
</gene>
<dbReference type="AlphaFoldDB" id="A0AAW2DYP1"/>